<dbReference type="InterPro" id="IPR025447">
    <property type="entry name" value="DUF4192"/>
</dbReference>
<dbReference type="STRING" id="946078.GA0070622_2646"/>
<dbReference type="Pfam" id="PF13830">
    <property type="entry name" value="DUF4192"/>
    <property type="match status" value="1"/>
</dbReference>
<organism evidence="1 2">
    <name type="scientific">Micromonospora sediminicola</name>
    <dbReference type="NCBI Taxonomy" id="946078"/>
    <lineage>
        <taxon>Bacteria</taxon>
        <taxon>Bacillati</taxon>
        <taxon>Actinomycetota</taxon>
        <taxon>Actinomycetes</taxon>
        <taxon>Micromonosporales</taxon>
        <taxon>Micromonosporaceae</taxon>
        <taxon>Micromonospora</taxon>
    </lineage>
</organism>
<dbReference type="AlphaFoldDB" id="A0A1A9B7Y8"/>
<dbReference type="Proteomes" id="UP000199558">
    <property type="component" value="Unassembled WGS sequence"/>
</dbReference>
<accession>A0A1A9B7Y8</accession>
<evidence type="ECO:0008006" key="3">
    <source>
        <dbReference type="Google" id="ProtNLM"/>
    </source>
</evidence>
<dbReference type="RefSeq" id="WP_091573564.1">
    <property type="nucleotide sequence ID" value="NZ_FLRH01000003.1"/>
</dbReference>
<name>A0A1A9B7Y8_9ACTN</name>
<dbReference type="EMBL" id="FLRH01000003">
    <property type="protein sequence ID" value="SBT65645.1"/>
    <property type="molecule type" value="Genomic_DNA"/>
</dbReference>
<evidence type="ECO:0000313" key="1">
    <source>
        <dbReference type="EMBL" id="SBT65645.1"/>
    </source>
</evidence>
<gene>
    <name evidence="1" type="ORF">GA0070622_2646</name>
</gene>
<sequence length="334" mass="35664">MNSPNNPRLPITSPADLLTAVPYLLGFHPTDSLLIVGLTGTRIAVASRADLPQPSQVAAWADDYILSQLRMLRNAAATRAIAVGYGPAATVTPTIDTVIPRLAATDIDVFDALRVTDGRYFSYLCQDPACCPTDGVPFDPQRSDITMHAIVAGRHALPDRAALVASIAPTTGDARVAVTRATAHARARRRTLISEAGRDGLIRAGEQAVRDMLARYADEQTLTDDELAWLTVLLPVPAIRDVAWQATDAQPWHVAMWTDITRRAHPPLAAAPASLLAFAAWRRGDGALASIAVDRALAANPAYTLARLIDQALRAGLPPSVLDGWPHPGQPTIA</sequence>
<protein>
    <recommendedName>
        <fullName evidence="3">DUF4192 domain-containing protein</fullName>
    </recommendedName>
</protein>
<keyword evidence="2" id="KW-1185">Reference proteome</keyword>
<proteinExistence type="predicted"/>
<reference evidence="2" key="1">
    <citation type="submission" date="2016-06" db="EMBL/GenBank/DDBJ databases">
        <authorList>
            <person name="Varghese N."/>
            <person name="Submissions Spin"/>
        </authorList>
    </citation>
    <scope>NUCLEOTIDE SEQUENCE [LARGE SCALE GENOMIC DNA]</scope>
    <source>
        <strain evidence="2">DSM 45794</strain>
    </source>
</reference>
<dbReference type="OrthoDB" id="3264463at2"/>
<evidence type="ECO:0000313" key="2">
    <source>
        <dbReference type="Proteomes" id="UP000199558"/>
    </source>
</evidence>